<dbReference type="EMBL" id="JH692065">
    <property type="protein sequence ID" value="EIP86264.1"/>
    <property type="molecule type" value="Genomic_DNA"/>
</dbReference>
<accession>A0ABN0G205</accession>
<gene>
    <name evidence="1" type="ORF">A33K_17354</name>
</gene>
<evidence type="ECO:0000313" key="2">
    <source>
        <dbReference type="Proteomes" id="UP000004682"/>
    </source>
</evidence>
<dbReference type="Proteomes" id="UP000004682">
    <property type="component" value="Unassembled WGS sequence"/>
</dbReference>
<reference evidence="2" key="1">
    <citation type="journal article" date="2012" name="J. Bacteriol.">
        <title>Revised Genome Sequence of Burkholderia thailandensis MSMB43 with Improved Annotation.</title>
        <authorList>
            <person name="Zhuo Y."/>
            <person name="Liu L."/>
            <person name="Wang Q."/>
            <person name="Liu X."/>
            <person name="Ren B."/>
            <person name="Liu M."/>
            <person name="Ni P."/>
            <person name="Cheng Y.Q."/>
            <person name="Zhang L."/>
        </authorList>
    </citation>
    <scope>NUCLEOTIDE SEQUENCE [LARGE SCALE GENOMIC DNA]</scope>
    <source>
        <strain evidence="2">MSMB43</strain>
    </source>
</reference>
<name>A0ABN0G205_9BURK</name>
<sequence>MQSQWPVLAHSIVSTFDFVARFAAERNKVIAHGESFFGPGVAPIFKRTPECYEVVWHARSRGVGRAWRMLRARYRAACCRACGTRVRRVRFCAMRKRRGASARANPPGIRASHERRAPCAMPPLSSRVMRLRPPADAGKTAAHRDSNIAYHHNQFPRFRVSS</sequence>
<proteinExistence type="predicted"/>
<organism evidence="1 2">
    <name type="scientific">Burkholderia humptydooensis MSMB43</name>
    <dbReference type="NCBI Taxonomy" id="441157"/>
    <lineage>
        <taxon>Bacteria</taxon>
        <taxon>Pseudomonadati</taxon>
        <taxon>Pseudomonadota</taxon>
        <taxon>Betaproteobacteria</taxon>
        <taxon>Burkholderiales</taxon>
        <taxon>Burkholderiaceae</taxon>
        <taxon>Burkholderia</taxon>
        <taxon>pseudomallei group</taxon>
    </lineage>
</organism>
<protein>
    <submittedName>
        <fullName evidence="1">Uncharacterized protein</fullName>
    </submittedName>
</protein>
<evidence type="ECO:0000313" key="1">
    <source>
        <dbReference type="EMBL" id="EIP86264.1"/>
    </source>
</evidence>
<keyword evidence="2" id="KW-1185">Reference proteome</keyword>